<dbReference type="InterPro" id="IPR032675">
    <property type="entry name" value="LRR_dom_sf"/>
</dbReference>
<dbReference type="InterPro" id="IPR001245">
    <property type="entry name" value="Ser-Thr/Tyr_kinase_cat_dom"/>
</dbReference>
<dbReference type="SUPFAM" id="SSF56112">
    <property type="entry name" value="Protein kinase-like (PK-like)"/>
    <property type="match status" value="1"/>
</dbReference>
<evidence type="ECO:0000256" key="1">
    <source>
        <dbReference type="ARBA" id="ARBA00022614"/>
    </source>
</evidence>
<proteinExistence type="predicted"/>
<evidence type="ECO:0000256" key="9">
    <source>
        <dbReference type="SAM" id="MobiDB-lite"/>
    </source>
</evidence>
<evidence type="ECO:0000256" key="5">
    <source>
        <dbReference type="ARBA" id="ARBA00022989"/>
    </source>
</evidence>
<keyword evidence="3" id="KW-0732">Signal</keyword>
<name>A0AAN7QWA1_9MYRT</name>
<dbReference type="Gene3D" id="3.80.10.10">
    <property type="entry name" value="Ribonuclease Inhibitor"/>
    <property type="match status" value="1"/>
</dbReference>
<dbReference type="SUPFAM" id="SSF52058">
    <property type="entry name" value="L domain-like"/>
    <property type="match status" value="1"/>
</dbReference>
<feature type="compositionally biased region" description="Low complexity" evidence="9">
    <location>
        <begin position="237"/>
        <end position="250"/>
    </location>
</feature>
<keyword evidence="5 10" id="KW-1133">Transmembrane helix</keyword>
<feature type="transmembrane region" description="Helical" evidence="10">
    <location>
        <begin position="20"/>
        <end position="37"/>
    </location>
</feature>
<organism evidence="12 13">
    <name type="scientific">Trapa incisa</name>
    <dbReference type="NCBI Taxonomy" id="236973"/>
    <lineage>
        <taxon>Eukaryota</taxon>
        <taxon>Viridiplantae</taxon>
        <taxon>Streptophyta</taxon>
        <taxon>Embryophyta</taxon>
        <taxon>Tracheophyta</taxon>
        <taxon>Spermatophyta</taxon>
        <taxon>Magnoliopsida</taxon>
        <taxon>eudicotyledons</taxon>
        <taxon>Gunneridae</taxon>
        <taxon>Pentapetalae</taxon>
        <taxon>rosids</taxon>
        <taxon>malvids</taxon>
        <taxon>Myrtales</taxon>
        <taxon>Lythraceae</taxon>
        <taxon>Trapa</taxon>
    </lineage>
</organism>
<dbReference type="InterPro" id="IPR013210">
    <property type="entry name" value="LRR_N_plant-typ"/>
</dbReference>
<dbReference type="EMBL" id="JAXIOK010000002">
    <property type="protein sequence ID" value="KAK4778370.1"/>
    <property type="molecule type" value="Genomic_DNA"/>
</dbReference>
<dbReference type="Proteomes" id="UP001345219">
    <property type="component" value="Chromosome 14"/>
</dbReference>
<evidence type="ECO:0000256" key="10">
    <source>
        <dbReference type="SAM" id="Phobius"/>
    </source>
</evidence>
<dbReference type="AlphaFoldDB" id="A0AAN7QWA1"/>
<protein>
    <recommendedName>
        <fullName evidence="11">Protein kinase domain-containing protein</fullName>
    </recommendedName>
</protein>
<feature type="transmembrane region" description="Helical" evidence="10">
    <location>
        <begin position="284"/>
        <end position="308"/>
    </location>
</feature>
<dbReference type="GO" id="GO:0012505">
    <property type="term" value="C:endomembrane system"/>
    <property type="evidence" value="ECO:0007669"/>
    <property type="project" value="UniProtKB-SubCell"/>
</dbReference>
<keyword evidence="4" id="KW-0677">Repeat</keyword>
<dbReference type="InterPro" id="IPR011009">
    <property type="entry name" value="Kinase-like_dom_sf"/>
</dbReference>
<keyword evidence="1" id="KW-0433">Leucine-rich repeat</keyword>
<comment type="subcellular location">
    <subcellularLocation>
        <location evidence="8">Endomembrane system</location>
        <topology evidence="8">Single-pass type I membrane protein</topology>
    </subcellularLocation>
</comment>
<evidence type="ECO:0000256" key="3">
    <source>
        <dbReference type="ARBA" id="ARBA00022729"/>
    </source>
</evidence>
<dbReference type="Gene3D" id="3.30.200.20">
    <property type="entry name" value="Phosphorylase Kinase, domain 1"/>
    <property type="match status" value="1"/>
</dbReference>
<evidence type="ECO:0000313" key="12">
    <source>
        <dbReference type="EMBL" id="KAK4778370.1"/>
    </source>
</evidence>
<evidence type="ECO:0000256" key="8">
    <source>
        <dbReference type="ARBA" id="ARBA00046288"/>
    </source>
</evidence>
<dbReference type="PROSITE" id="PS50011">
    <property type="entry name" value="PROTEIN_KINASE_DOM"/>
    <property type="match status" value="1"/>
</dbReference>
<feature type="domain" description="Protein kinase" evidence="11">
    <location>
        <begin position="355"/>
        <end position="619"/>
    </location>
</feature>
<reference evidence="12 13" key="1">
    <citation type="journal article" date="2023" name="Hortic Res">
        <title>Pangenome of water caltrop reveals structural variations and asymmetric subgenome divergence after allopolyploidization.</title>
        <authorList>
            <person name="Zhang X."/>
            <person name="Chen Y."/>
            <person name="Wang L."/>
            <person name="Yuan Y."/>
            <person name="Fang M."/>
            <person name="Shi L."/>
            <person name="Lu R."/>
            <person name="Comes H.P."/>
            <person name="Ma Y."/>
            <person name="Chen Y."/>
            <person name="Huang G."/>
            <person name="Zhou Y."/>
            <person name="Zheng Z."/>
            <person name="Qiu Y."/>
        </authorList>
    </citation>
    <scope>NUCLEOTIDE SEQUENCE [LARGE SCALE GENOMIC DNA]</scope>
    <source>
        <tissue evidence="12">Roots</tissue>
    </source>
</reference>
<feature type="region of interest" description="Disordered" evidence="9">
    <location>
        <begin position="220"/>
        <end position="281"/>
    </location>
</feature>
<dbReference type="PANTHER" id="PTHR46084:SF4">
    <property type="entry name" value="PROTEIN KINASE DOMAIN-CONTAINING PROTEIN"/>
    <property type="match status" value="1"/>
</dbReference>
<dbReference type="FunFam" id="3.80.10.10:FF:000129">
    <property type="entry name" value="Leucine-rich repeat receptor-like kinase"/>
    <property type="match status" value="1"/>
</dbReference>
<dbReference type="Gene3D" id="1.10.510.10">
    <property type="entry name" value="Transferase(Phosphotransferase) domain 1"/>
    <property type="match status" value="1"/>
</dbReference>
<dbReference type="InterPro" id="IPR000719">
    <property type="entry name" value="Prot_kinase_dom"/>
</dbReference>
<dbReference type="GO" id="GO:0004672">
    <property type="term" value="F:protein kinase activity"/>
    <property type="evidence" value="ECO:0007669"/>
    <property type="project" value="InterPro"/>
</dbReference>
<dbReference type="PANTHER" id="PTHR46084">
    <property type="entry name" value="PROTEIN MALE DISCOVERER 2"/>
    <property type="match status" value="1"/>
</dbReference>
<comment type="caution">
    <text evidence="12">The sequence shown here is derived from an EMBL/GenBank/DDBJ whole genome shotgun (WGS) entry which is preliminary data.</text>
</comment>
<evidence type="ECO:0000313" key="13">
    <source>
        <dbReference type="Proteomes" id="UP001345219"/>
    </source>
</evidence>
<evidence type="ECO:0000259" key="11">
    <source>
        <dbReference type="PROSITE" id="PS50011"/>
    </source>
</evidence>
<evidence type="ECO:0000256" key="6">
    <source>
        <dbReference type="ARBA" id="ARBA00023136"/>
    </source>
</evidence>
<keyword evidence="7" id="KW-0675">Receptor</keyword>
<dbReference type="FunFam" id="3.30.200.20:FF:000489">
    <property type="entry name" value="Inactive receptor-like serine/threonine-protein kinase"/>
    <property type="match status" value="1"/>
</dbReference>
<gene>
    <name evidence="12" type="ORF">SAY87_018557</name>
</gene>
<dbReference type="Pfam" id="PF08263">
    <property type="entry name" value="LRRNT_2"/>
    <property type="match status" value="1"/>
</dbReference>
<evidence type="ECO:0000256" key="7">
    <source>
        <dbReference type="ARBA" id="ARBA00023170"/>
    </source>
</evidence>
<accession>A0AAN7QWA1</accession>
<keyword evidence="2 10" id="KW-0812">Transmembrane</keyword>
<keyword evidence="13" id="KW-1185">Reference proteome</keyword>
<sequence length="647" mass="71169">MEKKWKINRLKDHGGDARLMLIFLVVYLNLSLCWCLNEEGLALLRLRDRIENDPFGALRGWHEYDGVIDPCSWYGIECSDGKVISLNLNHLCLEGTLAPEIGNLPHIKSIILRNNTFSGAIPEEIAELKELRMLDLGYNSFSGPLPLKLRDNHCLAIILLDNNELLTSLSPKVDESLLSAWQEGLSCKKRVTAENLGQVGAWSSVKERLLAVAASVTPSIPSNGTEPISPPPGKGDSPTVSSPAPTSAPTSAPPSLSPPPKTSSETPPPATSNPTNGPKGRGKWIIAAAVGGFGLLFFIIIGTCLYRWNKVKLIKPWSTGLSGQLQKALVAGDMTPTRIAGVPNLKRSELVIACEDFSNVVGTSSIGTIYKGILSSGAEIAVASLSVKFASDWSTNLEAQFRKKIETMSLVNHRNFVNLVGYCQEEQPFTRMMVFEYAPNGTLFEHLHVKEAEHLDWGMRLRITMGMAYCLEHMHQLNPPILHKNLTSLAVTLTEDYAAKISDFNFWNQVTASEIESTGIELVESSYGVPERNVYSFGVVLFEIITARIPNSIDDGLIEDWASGFVKGDRPLAEMVDPTLGSFDSDQVEKISEIIRSCTHPNPRHRPSMREVSSRLRAITRIPPVAAVPKISPLWWAELEVLSNRGD</sequence>
<feature type="compositionally biased region" description="Pro residues" evidence="9">
    <location>
        <begin position="251"/>
        <end position="271"/>
    </location>
</feature>
<dbReference type="GO" id="GO:0005524">
    <property type="term" value="F:ATP binding"/>
    <property type="evidence" value="ECO:0007669"/>
    <property type="project" value="InterPro"/>
</dbReference>
<keyword evidence="6 10" id="KW-0472">Membrane</keyword>
<evidence type="ECO:0000256" key="2">
    <source>
        <dbReference type="ARBA" id="ARBA00022692"/>
    </source>
</evidence>
<evidence type="ECO:0000256" key="4">
    <source>
        <dbReference type="ARBA" id="ARBA00022737"/>
    </source>
</evidence>
<dbReference type="Pfam" id="PF07714">
    <property type="entry name" value="PK_Tyr_Ser-Thr"/>
    <property type="match status" value="1"/>
</dbReference>